<keyword evidence="4" id="KW-0732">Signal</keyword>
<reference evidence="5 6" key="1">
    <citation type="submission" date="2024-08" db="EMBL/GenBank/DDBJ databases">
        <authorList>
            <person name="Cucini C."/>
            <person name="Frati F."/>
        </authorList>
    </citation>
    <scope>NUCLEOTIDE SEQUENCE [LARGE SCALE GENOMIC DNA]</scope>
</reference>
<feature type="chain" id="PRO_5046965627" description="Cuticle protein" evidence="4">
    <location>
        <begin position="17"/>
        <end position="241"/>
    </location>
</feature>
<keyword evidence="2" id="KW-0677">Repeat</keyword>
<evidence type="ECO:0000313" key="5">
    <source>
        <dbReference type="EMBL" id="CAL8137489.1"/>
    </source>
</evidence>
<sequence>MNKFIVLLACATAVVARPGAPLSYSTAVHTSQPIAHAIASPAVYHHQPALALAHHAPIAVHHAPAVAVAHAPVVHAAPVLAKTVAAEPFDPHPQYNYGYSVSDSLTGDQKSAHESRDGDVVQGQYSLVEPDGAVRTVTYTADAINGFNAVVDRSAPTVVHKAVATPVLHAAPVHAVHHAVAPVAHAIAAPAYATHHAIAPAYASHAIAGPAYATHHAIAPAYASHAIAGPAYASHGLVHHL</sequence>
<dbReference type="PROSITE" id="PS00233">
    <property type="entry name" value="CHIT_BIND_RR_1"/>
    <property type="match status" value="1"/>
</dbReference>
<evidence type="ECO:0000256" key="1">
    <source>
        <dbReference type="ARBA" id="ARBA00022460"/>
    </source>
</evidence>
<name>A0ABP1RWT1_9HEXA</name>
<evidence type="ECO:0008006" key="7">
    <source>
        <dbReference type="Google" id="ProtNLM"/>
    </source>
</evidence>
<evidence type="ECO:0000256" key="2">
    <source>
        <dbReference type="ARBA" id="ARBA00022737"/>
    </source>
</evidence>
<dbReference type="InterPro" id="IPR000618">
    <property type="entry name" value="Insect_cuticle"/>
</dbReference>
<dbReference type="PRINTS" id="PR00947">
    <property type="entry name" value="CUTICLE"/>
</dbReference>
<dbReference type="InterPro" id="IPR051217">
    <property type="entry name" value="Insect_Cuticle_Struc_Prot"/>
</dbReference>
<proteinExistence type="predicted"/>
<gene>
    <name evidence="5" type="ORF">ODALV1_LOCUS26938</name>
</gene>
<dbReference type="EMBL" id="CAXLJM020000118">
    <property type="protein sequence ID" value="CAL8137489.1"/>
    <property type="molecule type" value="Genomic_DNA"/>
</dbReference>
<dbReference type="PROSITE" id="PS51155">
    <property type="entry name" value="CHIT_BIND_RR_2"/>
    <property type="match status" value="1"/>
</dbReference>
<protein>
    <recommendedName>
        <fullName evidence="7">Cuticle protein</fullName>
    </recommendedName>
</protein>
<evidence type="ECO:0000256" key="4">
    <source>
        <dbReference type="SAM" id="SignalP"/>
    </source>
</evidence>
<evidence type="ECO:0000256" key="3">
    <source>
        <dbReference type="PROSITE-ProRule" id="PRU00497"/>
    </source>
</evidence>
<dbReference type="Pfam" id="PF00379">
    <property type="entry name" value="Chitin_bind_4"/>
    <property type="match status" value="1"/>
</dbReference>
<feature type="signal peptide" evidence="4">
    <location>
        <begin position="1"/>
        <end position="16"/>
    </location>
</feature>
<keyword evidence="6" id="KW-1185">Reference proteome</keyword>
<dbReference type="InterPro" id="IPR031311">
    <property type="entry name" value="CHIT_BIND_RR_consensus"/>
</dbReference>
<dbReference type="PANTHER" id="PTHR12236">
    <property type="entry name" value="STRUCTURAL CONTITUENT OF CUTICLE"/>
    <property type="match status" value="1"/>
</dbReference>
<dbReference type="Proteomes" id="UP001642540">
    <property type="component" value="Unassembled WGS sequence"/>
</dbReference>
<evidence type="ECO:0000313" key="6">
    <source>
        <dbReference type="Proteomes" id="UP001642540"/>
    </source>
</evidence>
<comment type="caution">
    <text evidence="5">The sequence shown here is derived from an EMBL/GenBank/DDBJ whole genome shotgun (WGS) entry which is preliminary data.</text>
</comment>
<keyword evidence="1 3" id="KW-0193">Cuticle</keyword>
<organism evidence="5 6">
    <name type="scientific">Orchesella dallaii</name>
    <dbReference type="NCBI Taxonomy" id="48710"/>
    <lineage>
        <taxon>Eukaryota</taxon>
        <taxon>Metazoa</taxon>
        <taxon>Ecdysozoa</taxon>
        <taxon>Arthropoda</taxon>
        <taxon>Hexapoda</taxon>
        <taxon>Collembola</taxon>
        <taxon>Entomobryomorpha</taxon>
        <taxon>Entomobryoidea</taxon>
        <taxon>Orchesellidae</taxon>
        <taxon>Orchesellinae</taxon>
        <taxon>Orchesella</taxon>
    </lineage>
</organism>
<dbReference type="PANTHER" id="PTHR12236:SF94">
    <property type="entry name" value="CCP84AA-RELATED"/>
    <property type="match status" value="1"/>
</dbReference>
<accession>A0ABP1RWT1</accession>